<protein>
    <submittedName>
        <fullName evidence="1">Udp-glycosyltransferase 87a1</fullName>
    </submittedName>
</protein>
<sequence length="157" mass="17691">MWVDVGFQRNNFFIDVRADLRSIQFPIMDSTGAEPTTVFHVVAMPFPCQGHINALMSLCKLLSFEQLLDRLEPPVARIIADFELQWSFGVGIRRNIPLASLWTMSASFFSSLHHYHVFAQAQPQLLPLHLIGLCASYGILSQFNLVPNAPKIEGGEY</sequence>
<comment type="caution">
    <text evidence="1">The sequence shown here is derived from an EMBL/GenBank/DDBJ whole genome shotgun (WGS) entry which is preliminary data.</text>
</comment>
<dbReference type="SUPFAM" id="SSF53756">
    <property type="entry name" value="UDP-Glycosyltransferase/glycogen phosphorylase"/>
    <property type="match status" value="1"/>
</dbReference>
<proteinExistence type="predicted"/>
<dbReference type="AlphaFoldDB" id="A0AAW0M1W5"/>
<reference evidence="1" key="1">
    <citation type="submission" date="2017-12" db="EMBL/GenBank/DDBJ databases">
        <authorList>
            <person name="Barbosa P."/>
            <person name="Usie A."/>
            <person name="Ramos A.M."/>
        </authorList>
    </citation>
    <scope>NUCLEOTIDE SEQUENCE</scope>
    <source>
        <strain evidence="1">HL8</strain>
        <tissue evidence="1">Leaves</tissue>
    </source>
</reference>
<gene>
    <name evidence="1" type="primary">UGT87A1_4</name>
    <name evidence="1" type="ORF">CFP56_019778</name>
</gene>
<dbReference type="Gene3D" id="3.40.50.2000">
    <property type="entry name" value="Glycogen Phosphorylase B"/>
    <property type="match status" value="2"/>
</dbReference>
<evidence type="ECO:0000313" key="1">
    <source>
        <dbReference type="EMBL" id="KAK7857069.1"/>
    </source>
</evidence>
<reference evidence="1" key="3">
    <citation type="submission" date="2023-07" db="EMBL/GenBank/DDBJ databases">
        <title>An improved reference 1 genome and first organelle genomes of Quercus suber.</title>
        <authorList>
            <consortium name="Genosuber Consortium"/>
            <person name="Usie A."/>
            <person name="Serra O."/>
            <person name="Barros P."/>
        </authorList>
    </citation>
    <scope>NUCLEOTIDE SEQUENCE</scope>
    <source>
        <strain evidence="1">HL8</strain>
        <tissue evidence="1">Leaves</tissue>
    </source>
</reference>
<accession>A0AAW0M1W5</accession>
<dbReference type="EMBL" id="PKMF04000030">
    <property type="protein sequence ID" value="KAK7857069.1"/>
    <property type="molecule type" value="Genomic_DNA"/>
</dbReference>
<name>A0AAW0M1W5_QUESU</name>
<reference evidence="1" key="2">
    <citation type="journal article" date="2018" name="Sci. Data">
        <title>The draft genome sequence of cork oak.</title>
        <authorList>
            <person name="Ramos A.M."/>
            <person name="Usie A."/>
            <person name="Barbosa P."/>
            <person name="Barros P.M."/>
            <person name="Capote T."/>
            <person name="Chaves I."/>
            <person name="Simoes F."/>
            <person name="Abreu I."/>
            <person name="Carrasquinho I."/>
            <person name="Faro C."/>
            <person name="Guimaraes J.B."/>
            <person name="Mendonca D."/>
            <person name="Nobrega F."/>
            <person name="Rodrigues L."/>
            <person name="Saibo N.J.M."/>
            <person name="Varela M.C."/>
            <person name="Egas C."/>
            <person name="Matos J."/>
            <person name="Miguel C.M."/>
            <person name="Oliveira M.M."/>
            <person name="Ricardo C.P."/>
            <person name="Goncalves S."/>
        </authorList>
    </citation>
    <scope>NUCLEOTIDE SEQUENCE [LARGE SCALE GENOMIC DNA]</scope>
    <source>
        <strain evidence="1">HL8</strain>
    </source>
</reference>
<organism evidence="1">
    <name type="scientific">Quercus suber</name>
    <name type="common">Cork oak</name>
    <dbReference type="NCBI Taxonomy" id="58331"/>
    <lineage>
        <taxon>Eukaryota</taxon>
        <taxon>Viridiplantae</taxon>
        <taxon>Streptophyta</taxon>
        <taxon>Embryophyta</taxon>
        <taxon>Tracheophyta</taxon>
        <taxon>Spermatophyta</taxon>
        <taxon>Magnoliopsida</taxon>
        <taxon>eudicotyledons</taxon>
        <taxon>Gunneridae</taxon>
        <taxon>Pentapetalae</taxon>
        <taxon>rosids</taxon>
        <taxon>fabids</taxon>
        <taxon>Fagales</taxon>
        <taxon>Fagaceae</taxon>
        <taxon>Quercus</taxon>
    </lineage>
</organism>